<dbReference type="EMBL" id="QGKV02001556">
    <property type="protein sequence ID" value="KAF3520374.1"/>
    <property type="molecule type" value="Genomic_DNA"/>
</dbReference>
<feature type="region of interest" description="Disordered" evidence="1">
    <location>
        <begin position="78"/>
        <end position="114"/>
    </location>
</feature>
<accession>A0ABQ7B248</accession>
<evidence type="ECO:0008006" key="4">
    <source>
        <dbReference type="Google" id="ProtNLM"/>
    </source>
</evidence>
<proteinExistence type="predicted"/>
<reference evidence="2 3" key="1">
    <citation type="journal article" date="2020" name="BMC Genomics">
        <title>Intraspecific diversification of the crop wild relative Brassica cretica Lam. using demographic model selection.</title>
        <authorList>
            <person name="Kioukis A."/>
            <person name="Michalopoulou V.A."/>
            <person name="Briers L."/>
            <person name="Pirintsos S."/>
            <person name="Studholme D.J."/>
            <person name="Pavlidis P."/>
            <person name="Sarris P.F."/>
        </authorList>
    </citation>
    <scope>NUCLEOTIDE SEQUENCE [LARGE SCALE GENOMIC DNA]</scope>
    <source>
        <strain evidence="3">cv. PFS-1207/04</strain>
    </source>
</reference>
<keyword evidence="3" id="KW-1185">Reference proteome</keyword>
<feature type="region of interest" description="Disordered" evidence="1">
    <location>
        <begin position="200"/>
        <end position="270"/>
    </location>
</feature>
<sequence>MAMAGARSSGPNLSASSSSPLAIYFSSRLQRILPDKEETRAPPINAPIRNDFTEGSRALLPQTFSKRLDRHGRPFGERVSLSARPVPPLKNKITPRAVSHDTTSVERTEGPIGTTERHIPLDQYLKVTKGANGGGNTAKCETHPTPPTKAHQWRMQTYKGVGRVDGELGKATSQLDQLERSSKPQVKWFSSTSWVRSGYGLSDVRHRPRPSQPGSGLTTAPLPQKQNRHGRSSSRAQARRRREGTSTKRRSSTINGSFRGSGDGTHAHAPADHQTRRWIYFSSLSSLSSLSQLLSACQLQNPEGRENLESTATPLGSRFLFEASYCAILDPHYILLAFP</sequence>
<comment type="caution">
    <text evidence="2">The sequence shown here is derived from an EMBL/GenBank/DDBJ whole genome shotgun (WGS) entry which is preliminary data.</text>
</comment>
<feature type="compositionally biased region" description="Basic and acidic residues" evidence="1">
    <location>
        <begin position="103"/>
        <end position="114"/>
    </location>
</feature>
<name>A0ABQ7B248_BRACR</name>
<gene>
    <name evidence="2" type="ORF">DY000_02058775</name>
</gene>
<evidence type="ECO:0000313" key="3">
    <source>
        <dbReference type="Proteomes" id="UP000266723"/>
    </source>
</evidence>
<evidence type="ECO:0000256" key="1">
    <source>
        <dbReference type="SAM" id="MobiDB-lite"/>
    </source>
</evidence>
<evidence type="ECO:0000313" key="2">
    <source>
        <dbReference type="EMBL" id="KAF3520374.1"/>
    </source>
</evidence>
<feature type="compositionally biased region" description="Basic residues" evidence="1">
    <location>
        <begin position="226"/>
        <end position="251"/>
    </location>
</feature>
<protein>
    <recommendedName>
        <fullName evidence="4">DUF4005 domain-containing protein</fullName>
    </recommendedName>
</protein>
<dbReference type="Proteomes" id="UP000266723">
    <property type="component" value="Unassembled WGS sequence"/>
</dbReference>
<organism evidence="2 3">
    <name type="scientific">Brassica cretica</name>
    <name type="common">Mustard</name>
    <dbReference type="NCBI Taxonomy" id="69181"/>
    <lineage>
        <taxon>Eukaryota</taxon>
        <taxon>Viridiplantae</taxon>
        <taxon>Streptophyta</taxon>
        <taxon>Embryophyta</taxon>
        <taxon>Tracheophyta</taxon>
        <taxon>Spermatophyta</taxon>
        <taxon>Magnoliopsida</taxon>
        <taxon>eudicotyledons</taxon>
        <taxon>Gunneridae</taxon>
        <taxon>Pentapetalae</taxon>
        <taxon>rosids</taxon>
        <taxon>malvids</taxon>
        <taxon>Brassicales</taxon>
        <taxon>Brassicaceae</taxon>
        <taxon>Brassiceae</taxon>
        <taxon>Brassica</taxon>
    </lineage>
</organism>